<sequence>MDSITQIVLGAAIAGAIAPRQHRRAALLAGAALGTLPDLDSLPLALLTDNPVDLMTLHRSASHSLFVLPLVGALLWWLFKRRGGRVAQAPARWFWAIQLALITHPLLDGFTVYGTQLWWPLQPHPAMWSSVFIIDPAYTLGLLLACVVAWWLPQSPRAQQALLAGLLVSSGYLGWSLWAKHLVDAQADRDLAALGLAQAPRFSVPTPFNTLLWKVVAMTPQGYVIGERSLVADHGPMHFRGYPSNTQALAEVSGYPAVRQLRWFNRGFMRAQVDDGQLVLSDLRMGIEPDYNFSFVVAEGRDGQWRAVTPRQPQSGYRAPVAEGDIGKALAGMWQRIWHQPPPPRAVPLAADQAAAATSGITPAISASK</sequence>
<keyword evidence="3" id="KW-1185">Reference proteome</keyword>
<dbReference type="OrthoDB" id="9781927at2"/>
<dbReference type="Proteomes" id="UP000052052">
    <property type="component" value="Unassembled WGS sequence"/>
</dbReference>
<dbReference type="PANTHER" id="PTHR40031:SF1">
    <property type="entry name" value="MEMBRANE-BOUND METAL-DEPENDENT HYDROLASE"/>
    <property type="match status" value="1"/>
</dbReference>
<proteinExistence type="predicted"/>
<feature type="transmembrane region" description="Helical" evidence="1">
    <location>
        <begin position="161"/>
        <end position="178"/>
    </location>
</feature>
<feature type="transmembrane region" description="Helical" evidence="1">
    <location>
        <begin position="91"/>
        <end position="107"/>
    </location>
</feature>
<evidence type="ECO:0000256" key="1">
    <source>
        <dbReference type="SAM" id="Phobius"/>
    </source>
</evidence>
<organism evidence="2 3">
    <name type="scientific">Pseudoxanthomonas dokdonensis</name>
    <dbReference type="NCBI Taxonomy" id="344882"/>
    <lineage>
        <taxon>Bacteria</taxon>
        <taxon>Pseudomonadati</taxon>
        <taxon>Pseudomonadota</taxon>
        <taxon>Gammaproteobacteria</taxon>
        <taxon>Lysobacterales</taxon>
        <taxon>Lysobacteraceae</taxon>
        <taxon>Pseudoxanthomonas</taxon>
    </lineage>
</organism>
<dbReference type="AlphaFoldDB" id="A0A0R0CKP7"/>
<comment type="caution">
    <text evidence="2">The sequence shown here is derived from an EMBL/GenBank/DDBJ whole genome shotgun (WGS) entry which is preliminary data.</text>
</comment>
<keyword evidence="1" id="KW-0812">Transmembrane</keyword>
<dbReference type="Pfam" id="PF04307">
    <property type="entry name" value="YdjM"/>
    <property type="match status" value="1"/>
</dbReference>
<reference evidence="2 3" key="1">
    <citation type="submission" date="2015-05" db="EMBL/GenBank/DDBJ databases">
        <title>Genome sequencing and analysis of members of genus Stenotrophomonas.</title>
        <authorList>
            <person name="Patil P.P."/>
            <person name="Midha S."/>
            <person name="Patil P.B."/>
        </authorList>
    </citation>
    <scope>NUCLEOTIDE SEQUENCE [LARGE SCALE GENOMIC DNA]</scope>
    <source>
        <strain evidence="2 3">DSM 21858</strain>
    </source>
</reference>
<protein>
    <submittedName>
        <fullName evidence="2">Membrane protein</fullName>
    </submittedName>
</protein>
<evidence type="ECO:0000313" key="2">
    <source>
        <dbReference type="EMBL" id="KRG70112.1"/>
    </source>
</evidence>
<dbReference type="InterPro" id="IPR053170">
    <property type="entry name" value="Transcription_regulator"/>
</dbReference>
<dbReference type="EMBL" id="LDJL01000007">
    <property type="protein sequence ID" value="KRG70112.1"/>
    <property type="molecule type" value="Genomic_DNA"/>
</dbReference>
<evidence type="ECO:0000313" key="3">
    <source>
        <dbReference type="Proteomes" id="UP000052052"/>
    </source>
</evidence>
<dbReference type="InterPro" id="IPR007404">
    <property type="entry name" value="YdjM-like"/>
</dbReference>
<dbReference type="STRING" id="344882.ABB29_07770"/>
<feature type="transmembrane region" description="Helical" evidence="1">
    <location>
        <begin position="127"/>
        <end position="152"/>
    </location>
</feature>
<keyword evidence="1" id="KW-1133">Transmembrane helix</keyword>
<keyword evidence="1" id="KW-0472">Membrane</keyword>
<name>A0A0R0CKP7_9GAMM</name>
<gene>
    <name evidence="2" type="ORF">ABB29_07770</name>
</gene>
<feature type="transmembrane region" description="Helical" evidence="1">
    <location>
        <begin position="61"/>
        <end position="79"/>
    </location>
</feature>
<dbReference type="RefSeq" id="WP_057658050.1">
    <property type="nucleotide sequence ID" value="NZ_LDJL01000007.1"/>
</dbReference>
<dbReference type="PANTHER" id="PTHR40031">
    <property type="entry name" value="HYPOTHETICAL MEMBRANE SPANNING PROTEIN"/>
    <property type="match status" value="1"/>
</dbReference>
<accession>A0A0R0CKP7</accession>